<reference evidence="4 5" key="1">
    <citation type="submission" date="2024-02" db="EMBL/GenBank/DDBJ databases">
        <title>New thermophilic sulfur-oxidizing bacteria from a hot springs of the Uzon caldera (Kamchatka, Russia).</title>
        <authorList>
            <person name="Dukat A.M."/>
            <person name="Elcheninov A.G."/>
            <person name="Frolov E.N."/>
        </authorList>
    </citation>
    <scope>NUCLEOTIDE SEQUENCE [LARGE SCALE GENOMIC DNA]</scope>
    <source>
        <strain evidence="4 5">AK1</strain>
    </source>
</reference>
<evidence type="ECO:0000256" key="1">
    <source>
        <dbReference type="SAM" id="Coils"/>
    </source>
</evidence>
<keyword evidence="2" id="KW-0812">Transmembrane</keyword>
<keyword evidence="1" id="KW-0175">Coiled coil</keyword>
<dbReference type="Gene3D" id="2.30.30.380">
    <property type="entry name" value="Zn-finger domain of Sec23/24"/>
    <property type="match status" value="1"/>
</dbReference>
<dbReference type="RefSeq" id="WP_347307749.1">
    <property type="nucleotide sequence ID" value="NZ_JBAJEX010000003.1"/>
</dbReference>
<dbReference type="InterPro" id="IPR011723">
    <property type="entry name" value="Znf/thioredoxin_put"/>
</dbReference>
<evidence type="ECO:0000313" key="4">
    <source>
        <dbReference type="EMBL" id="MEO1766641.1"/>
    </source>
</evidence>
<dbReference type="NCBIfam" id="TIGR02098">
    <property type="entry name" value="MJ0042_CXXC"/>
    <property type="match status" value="1"/>
</dbReference>
<protein>
    <submittedName>
        <fullName evidence="4">DUF3426 domain-containing protein</fullName>
    </submittedName>
</protein>
<sequence>MSMQTTCPSCQTVFRVTTEQLDMRAGKVRCGKCAFVFNAFDTLVTPIETVSLMAPSDGAPASEHITLKPAPLSVAEPLTASFPLPTDEQIERETEEINRSIAETDQLESLRPREDRGRKRARPRLEITPELKEKLENLQEELTLQEKRARRRRLAWAAGSLLLAVVALLEVAYFQRVWLASRYPQIRPALEFMCGLARCKIGLPAEAEKIRLESSELKADAERPQGVLLTATLRNLAPWPMAYPHLELTLTDSNSRPVARRHFGPRDYLPTGVQLQQGMPPNEEVTVKLSLEVVGVDATGYKLFVYYPQGG</sequence>
<dbReference type="InterPro" id="IPR021834">
    <property type="entry name" value="DUF3426"/>
</dbReference>
<feature type="domain" description="Zinc finger/thioredoxin putative" evidence="3">
    <location>
        <begin position="3"/>
        <end position="39"/>
    </location>
</feature>
<dbReference type="Pfam" id="PF13719">
    <property type="entry name" value="Zn_ribbon_5"/>
    <property type="match status" value="1"/>
</dbReference>
<keyword evidence="2" id="KW-1133">Transmembrane helix</keyword>
<name>A0ABV0EDB2_9BURK</name>
<proteinExistence type="predicted"/>
<organism evidence="4 5">
    <name type="scientific">Thiobacter aerophilum</name>
    <dbReference type="NCBI Taxonomy" id="3121275"/>
    <lineage>
        <taxon>Bacteria</taxon>
        <taxon>Pseudomonadati</taxon>
        <taxon>Pseudomonadota</taxon>
        <taxon>Betaproteobacteria</taxon>
        <taxon>Burkholderiales</taxon>
        <taxon>Thiobacteraceae</taxon>
        <taxon>Thiobacter</taxon>
    </lineage>
</organism>
<dbReference type="Pfam" id="PF11906">
    <property type="entry name" value="DUF3426"/>
    <property type="match status" value="1"/>
</dbReference>
<comment type="caution">
    <text evidence="4">The sequence shown here is derived from an EMBL/GenBank/DDBJ whole genome shotgun (WGS) entry which is preliminary data.</text>
</comment>
<keyword evidence="5" id="KW-1185">Reference proteome</keyword>
<feature type="coiled-coil region" evidence="1">
    <location>
        <begin position="90"/>
        <end position="155"/>
    </location>
</feature>
<evidence type="ECO:0000259" key="3">
    <source>
        <dbReference type="Pfam" id="PF13719"/>
    </source>
</evidence>
<keyword evidence="2" id="KW-0472">Membrane</keyword>
<evidence type="ECO:0000313" key="5">
    <source>
        <dbReference type="Proteomes" id="UP001482231"/>
    </source>
</evidence>
<dbReference type="EMBL" id="JBAJEX010000003">
    <property type="protein sequence ID" value="MEO1766641.1"/>
    <property type="molecule type" value="Genomic_DNA"/>
</dbReference>
<gene>
    <name evidence="4" type="ORF">V6E02_05395</name>
</gene>
<evidence type="ECO:0000256" key="2">
    <source>
        <dbReference type="SAM" id="Phobius"/>
    </source>
</evidence>
<feature type="transmembrane region" description="Helical" evidence="2">
    <location>
        <begin position="154"/>
        <end position="174"/>
    </location>
</feature>
<accession>A0ABV0EDB2</accession>
<dbReference type="Proteomes" id="UP001482231">
    <property type="component" value="Unassembled WGS sequence"/>
</dbReference>